<sequence length="202" mass="22181">MTDNEPPQQRVALAPQATHEETLVAAGALYKALNDAGLGDIRPILDYARDVPYVKLHRIDANQATRLRNLVRRGMDGNYSLAEELRCAVLDHGLVNFPVPLVCGLDRIALGDISIHTADRLACILGAEPGTELAEVPDWPESNAVYGRLTAAFKAATDGAFMDMHLHSYCRRCDEDPAIELMPITLDVARRFVKALQDAPRP</sequence>
<reference evidence="1 2" key="1">
    <citation type="submission" date="2022-10" db="EMBL/GenBank/DDBJ databases">
        <title>The complete genomes of actinobacterial strains from the NBC collection.</title>
        <authorList>
            <person name="Joergensen T.S."/>
            <person name="Alvarez Arevalo M."/>
            <person name="Sterndorff E.B."/>
            <person name="Faurdal D."/>
            <person name="Vuksanovic O."/>
            <person name="Mourched A.-S."/>
            <person name="Charusanti P."/>
            <person name="Shaw S."/>
            <person name="Blin K."/>
            <person name="Weber T."/>
        </authorList>
    </citation>
    <scope>NUCLEOTIDE SEQUENCE [LARGE SCALE GENOMIC DNA]</scope>
    <source>
        <strain evidence="1 2">NBC 01774</strain>
    </source>
</reference>
<evidence type="ECO:0008006" key="3">
    <source>
        <dbReference type="Google" id="ProtNLM"/>
    </source>
</evidence>
<dbReference type="RefSeq" id="WP_326615704.1">
    <property type="nucleotide sequence ID" value="NZ_CP109106.1"/>
</dbReference>
<evidence type="ECO:0000313" key="2">
    <source>
        <dbReference type="Proteomes" id="UP001344251"/>
    </source>
</evidence>
<protein>
    <recommendedName>
        <fullName evidence="3">Mucin</fullName>
    </recommendedName>
</protein>
<dbReference type="EMBL" id="CP109106">
    <property type="protein sequence ID" value="WSB66588.1"/>
    <property type="molecule type" value="Genomic_DNA"/>
</dbReference>
<name>A0ABZ1F926_9ACTN</name>
<keyword evidence="2" id="KW-1185">Reference proteome</keyword>
<organism evidence="1 2">
    <name type="scientific">Streptomyces decoyicus</name>
    <dbReference type="NCBI Taxonomy" id="249567"/>
    <lineage>
        <taxon>Bacteria</taxon>
        <taxon>Bacillati</taxon>
        <taxon>Actinomycetota</taxon>
        <taxon>Actinomycetes</taxon>
        <taxon>Kitasatosporales</taxon>
        <taxon>Streptomycetaceae</taxon>
        <taxon>Streptomyces</taxon>
    </lineage>
</organism>
<dbReference type="Proteomes" id="UP001344251">
    <property type="component" value="Chromosome"/>
</dbReference>
<gene>
    <name evidence="1" type="ORF">OG863_00460</name>
</gene>
<proteinExistence type="predicted"/>
<accession>A0ABZ1F926</accession>
<evidence type="ECO:0000313" key="1">
    <source>
        <dbReference type="EMBL" id="WSB66588.1"/>
    </source>
</evidence>